<dbReference type="InterPro" id="IPR007530">
    <property type="entry name" value="Aminoglycoside_adenylylTfrase"/>
</dbReference>
<keyword evidence="2" id="KW-1185">Reference proteome</keyword>
<sequence>MLRDELIDTLRELALEDPQVQALFLGGSLGEGAGDAHSDIDLILVVEPADHRAFVLGARAWLDQVAKLVHWFEPHPGLPLFSAVTKDWVRVDLTVTVPGQTHGAKDRLKPLMDRCGAYEALPDRLAPRTADPAKVEAMVREFLRVLGLLTVAVGRREWASAVTGAGLLRQQLISLLIEQLDLPAPPGIKNLARLLPPKDLELVTDLPLAEPNRDSVISTNLAYARLFLPRAKALCERIGAAWPEDFETATRAHLRRELGVDWAGPALGVVE</sequence>
<organism evidence="1 2">
    <name type="scientific">Phenylobacterium conjunctum</name>
    <dbReference type="NCBI Taxonomy" id="1298959"/>
    <lineage>
        <taxon>Bacteria</taxon>
        <taxon>Pseudomonadati</taxon>
        <taxon>Pseudomonadota</taxon>
        <taxon>Alphaproteobacteria</taxon>
        <taxon>Caulobacterales</taxon>
        <taxon>Caulobacteraceae</taxon>
        <taxon>Phenylobacterium</taxon>
    </lineage>
</organism>
<dbReference type="Gene3D" id="3.30.460.10">
    <property type="entry name" value="Beta Polymerase, domain 2"/>
    <property type="match status" value="1"/>
</dbReference>
<name>A0ABW3T6D5_9CAUL</name>
<dbReference type="SUPFAM" id="SSF81301">
    <property type="entry name" value="Nucleotidyltransferase"/>
    <property type="match status" value="1"/>
</dbReference>
<evidence type="ECO:0000313" key="1">
    <source>
        <dbReference type="EMBL" id="MFD1192487.1"/>
    </source>
</evidence>
<dbReference type="Pfam" id="PF04439">
    <property type="entry name" value="Adenyl_transf"/>
    <property type="match status" value="1"/>
</dbReference>
<protein>
    <submittedName>
        <fullName evidence="1">Aminoglycoside 6-adenylyltransferase</fullName>
    </submittedName>
</protein>
<dbReference type="Proteomes" id="UP001597216">
    <property type="component" value="Unassembled WGS sequence"/>
</dbReference>
<dbReference type="EMBL" id="JBHTLQ010000059">
    <property type="protein sequence ID" value="MFD1192487.1"/>
    <property type="molecule type" value="Genomic_DNA"/>
</dbReference>
<dbReference type="InterPro" id="IPR043519">
    <property type="entry name" value="NT_sf"/>
</dbReference>
<dbReference type="CDD" id="cd05403">
    <property type="entry name" value="NT_KNTase_like"/>
    <property type="match status" value="1"/>
</dbReference>
<dbReference type="RefSeq" id="WP_377354562.1">
    <property type="nucleotide sequence ID" value="NZ_JBHTLQ010000059.1"/>
</dbReference>
<accession>A0ABW3T6D5</accession>
<evidence type="ECO:0000313" key="2">
    <source>
        <dbReference type="Proteomes" id="UP001597216"/>
    </source>
</evidence>
<proteinExistence type="predicted"/>
<gene>
    <name evidence="1" type="ORF">ACFQ27_17995</name>
</gene>
<reference evidence="2" key="1">
    <citation type="journal article" date="2019" name="Int. J. Syst. Evol. Microbiol.">
        <title>The Global Catalogue of Microorganisms (GCM) 10K type strain sequencing project: providing services to taxonomists for standard genome sequencing and annotation.</title>
        <authorList>
            <consortium name="The Broad Institute Genomics Platform"/>
            <consortium name="The Broad Institute Genome Sequencing Center for Infectious Disease"/>
            <person name="Wu L."/>
            <person name="Ma J."/>
        </authorList>
    </citation>
    <scope>NUCLEOTIDE SEQUENCE [LARGE SCALE GENOMIC DNA]</scope>
    <source>
        <strain evidence="2">CCUG 55074</strain>
    </source>
</reference>
<comment type="caution">
    <text evidence="1">The sequence shown here is derived from an EMBL/GenBank/DDBJ whole genome shotgun (WGS) entry which is preliminary data.</text>
</comment>